<dbReference type="GO" id="GO:0005524">
    <property type="term" value="F:ATP binding"/>
    <property type="evidence" value="ECO:0007669"/>
    <property type="project" value="UniProtKB-UniRule"/>
</dbReference>
<keyword evidence="20" id="KW-1185">Reference proteome</keyword>
<comment type="similarity">
    <text evidence="1">Belongs to the FAH family.</text>
</comment>
<evidence type="ECO:0000313" key="20">
    <source>
        <dbReference type="Proteomes" id="UP000433483"/>
    </source>
</evidence>
<evidence type="ECO:0000256" key="9">
    <source>
        <dbReference type="ARBA" id="ARBA00048679"/>
    </source>
</evidence>
<evidence type="ECO:0000256" key="5">
    <source>
        <dbReference type="ARBA" id="ARBA00022741"/>
    </source>
</evidence>
<dbReference type="Proteomes" id="UP000440732">
    <property type="component" value="Unassembled WGS sequence"/>
</dbReference>
<dbReference type="AlphaFoldDB" id="A0A6A4AG43"/>
<feature type="compositionally biased region" description="Basic and acidic residues" evidence="11">
    <location>
        <begin position="480"/>
        <end position="504"/>
    </location>
</feature>
<keyword evidence="3" id="KW-0723">Serine/threonine-protein kinase</keyword>
<dbReference type="EMBL" id="QXGA01000055">
    <property type="protein sequence ID" value="KAE9153870.1"/>
    <property type="molecule type" value="Genomic_DNA"/>
</dbReference>
<dbReference type="Pfam" id="PF01557">
    <property type="entry name" value="FAA_hydrolase"/>
    <property type="match status" value="1"/>
</dbReference>
<dbReference type="Proteomes" id="UP000441208">
    <property type="component" value="Unassembled WGS sequence"/>
</dbReference>
<feature type="region of interest" description="Disordered" evidence="11">
    <location>
        <begin position="369"/>
        <end position="398"/>
    </location>
</feature>
<evidence type="ECO:0000313" key="17">
    <source>
        <dbReference type="EMBL" id="KAE9256982.1"/>
    </source>
</evidence>
<evidence type="ECO:0000256" key="1">
    <source>
        <dbReference type="ARBA" id="ARBA00010211"/>
    </source>
</evidence>
<accession>A0A6A4AG43</accession>
<keyword evidence="7 10" id="KW-0067">ATP-binding</keyword>
<comment type="caution">
    <text evidence="17">The sequence shown here is derived from an EMBL/GenBank/DDBJ whole genome shotgun (WGS) entry which is preliminary data.</text>
</comment>
<dbReference type="Proteomes" id="UP000429523">
    <property type="component" value="Unassembled WGS sequence"/>
</dbReference>
<dbReference type="OrthoDB" id="71777at2759"/>
<dbReference type="Gene3D" id="3.90.850.10">
    <property type="entry name" value="Fumarylacetoacetase-like, C-terminal domain"/>
    <property type="match status" value="1"/>
</dbReference>
<evidence type="ECO:0000256" key="10">
    <source>
        <dbReference type="PROSITE-ProRule" id="PRU10141"/>
    </source>
</evidence>
<name>A0A6A4AG43_9STRA</name>
<dbReference type="EMBL" id="QXGF01000028">
    <property type="protein sequence ID" value="KAE8949197.1"/>
    <property type="molecule type" value="Genomic_DNA"/>
</dbReference>
<evidence type="ECO:0000313" key="24">
    <source>
        <dbReference type="Proteomes" id="UP000441208"/>
    </source>
</evidence>
<dbReference type="PANTHER" id="PTHR44899">
    <property type="entry name" value="CAMK FAMILY PROTEIN KINASE"/>
    <property type="match status" value="1"/>
</dbReference>
<dbReference type="GO" id="GO:0004674">
    <property type="term" value="F:protein serine/threonine kinase activity"/>
    <property type="evidence" value="ECO:0007669"/>
    <property type="project" value="UniProtKB-KW"/>
</dbReference>
<dbReference type="InterPro" id="IPR011009">
    <property type="entry name" value="Kinase-like_dom_sf"/>
</dbReference>
<evidence type="ECO:0000256" key="8">
    <source>
        <dbReference type="ARBA" id="ARBA00047899"/>
    </source>
</evidence>
<feature type="binding site" evidence="10">
    <location>
        <position position="36"/>
    </location>
    <ligand>
        <name>ATP</name>
        <dbReference type="ChEBI" id="CHEBI:30616"/>
    </ligand>
</feature>
<dbReference type="SUPFAM" id="SSF56529">
    <property type="entry name" value="FAH"/>
    <property type="match status" value="1"/>
</dbReference>
<dbReference type="PANTHER" id="PTHR44899:SF3">
    <property type="entry name" value="SERINE_THREONINE-PROTEIN KINASE NEK1"/>
    <property type="match status" value="1"/>
</dbReference>
<dbReference type="InterPro" id="IPR017441">
    <property type="entry name" value="Protein_kinase_ATP_BS"/>
</dbReference>
<evidence type="ECO:0000313" key="15">
    <source>
        <dbReference type="EMBL" id="KAE9153870.1"/>
    </source>
</evidence>
<dbReference type="Proteomes" id="UP000440367">
    <property type="component" value="Unassembled WGS sequence"/>
</dbReference>
<organism evidence="17 22">
    <name type="scientific">Phytophthora fragariae</name>
    <dbReference type="NCBI Taxonomy" id="53985"/>
    <lineage>
        <taxon>Eukaryota</taxon>
        <taxon>Sar</taxon>
        <taxon>Stramenopiles</taxon>
        <taxon>Oomycota</taxon>
        <taxon>Peronosporomycetes</taxon>
        <taxon>Peronosporales</taxon>
        <taxon>Peronosporaceae</taxon>
        <taxon>Phytophthora</taxon>
    </lineage>
</organism>
<evidence type="ECO:0000313" key="22">
    <source>
        <dbReference type="Proteomes" id="UP000440367"/>
    </source>
</evidence>
<dbReference type="PROSITE" id="PS00107">
    <property type="entry name" value="PROTEIN_KINASE_ATP"/>
    <property type="match status" value="1"/>
</dbReference>
<feature type="region of interest" description="Disordered" evidence="11">
    <location>
        <begin position="476"/>
        <end position="510"/>
    </location>
</feature>
<evidence type="ECO:0000256" key="7">
    <source>
        <dbReference type="ARBA" id="ARBA00022840"/>
    </source>
</evidence>
<evidence type="ECO:0000313" key="23">
    <source>
        <dbReference type="Proteomes" id="UP000440732"/>
    </source>
</evidence>
<evidence type="ECO:0000313" key="14">
    <source>
        <dbReference type="EMBL" id="KAE9139100.1"/>
    </source>
</evidence>
<dbReference type="PROSITE" id="PS50011">
    <property type="entry name" value="PROTEIN_KINASE_DOM"/>
    <property type="match status" value="1"/>
</dbReference>
<feature type="compositionally biased region" description="Polar residues" evidence="11">
    <location>
        <begin position="376"/>
        <end position="398"/>
    </location>
</feature>
<evidence type="ECO:0000313" key="16">
    <source>
        <dbReference type="EMBL" id="KAE9236245.1"/>
    </source>
</evidence>
<evidence type="ECO:0000256" key="6">
    <source>
        <dbReference type="ARBA" id="ARBA00022777"/>
    </source>
</evidence>
<protein>
    <recommendedName>
        <fullName evidence="2">non-specific serine/threonine protein kinase</fullName>
        <ecNumber evidence="2">2.7.11.1</ecNumber>
    </recommendedName>
</protein>
<reference evidence="19 20" key="1">
    <citation type="submission" date="2018-08" db="EMBL/GenBank/DDBJ databases">
        <title>Genomic investigation of the strawberry pathogen Phytophthora fragariae indicates pathogenicity is determined by transcriptional variation in three key races.</title>
        <authorList>
            <person name="Adams T.M."/>
            <person name="Armitage A.D."/>
            <person name="Sobczyk M.K."/>
            <person name="Bates H.J."/>
            <person name="Dunwell J.M."/>
            <person name="Nellist C.F."/>
            <person name="Harrison R.J."/>
        </authorList>
    </citation>
    <scope>NUCLEOTIDE SEQUENCE [LARGE SCALE GENOMIC DNA]</scope>
    <source>
        <strain evidence="18 21">A4</strain>
        <strain evidence="17 22">BC-1</strain>
        <strain evidence="16 20">NOV-27</strain>
        <strain evidence="15 23">NOV-5</strain>
        <strain evidence="14 24">NOV-71</strain>
        <strain evidence="13 19">NOV-9</strain>
    </source>
</reference>
<feature type="domain" description="Protein kinase" evidence="12">
    <location>
        <begin position="7"/>
        <end position="269"/>
    </location>
</feature>
<keyword evidence="4" id="KW-0808">Transferase</keyword>
<evidence type="ECO:0000313" key="18">
    <source>
        <dbReference type="EMBL" id="KAE9329333.1"/>
    </source>
</evidence>
<dbReference type="Proteomes" id="UP000433483">
    <property type="component" value="Unassembled WGS sequence"/>
</dbReference>
<dbReference type="InterPro" id="IPR000719">
    <property type="entry name" value="Prot_kinase_dom"/>
</dbReference>
<evidence type="ECO:0000313" key="13">
    <source>
        <dbReference type="EMBL" id="KAE8949197.1"/>
    </source>
</evidence>
<evidence type="ECO:0000313" key="21">
    <source>
        <dbReference type="Proteomes" id="UP000437068"/>
    </source>
</evidence>
<dbReference type="InterPro" id="IPR011234">
    <property type="entry name" value="Fumarylacetoacetase-like_C"/>
</dbReference>
<comment type="catalytic activity">
    <reaction evidence="9">
        <text>L-seryl-[protein] + ATP = O-phospho-L-seryl-[protein] + ADP + H(+)</text>
        <dbReference type="Rhea" id="RHEA:17989"/>
        <dbReference type="Rhea" id="RHEA-COMP:9863"/>
        <dbReference type="Rhea" id="RHEA-COMP:11604"/>
        <dbReference type="ChEBI" id="CHEBI:15378"/>
        <dbReference type="ChEBI" id="CHEBI:29999"/>
        <dbReference type="ChEBI" id="CHEBI:30616"/>
        <dbReference type="ChEBI" id="CHEBI:83421"/>
        <dbReference type="ChEBI" id="CHEBI:456216"/>
        <dbReference type="EC" id="2.7.11.1"/>
    </reaction>
</comment>
<dbReference type="EMBL" id="QXFZ01000026">
    <property type="protein sequence ID" value="KAE9139100.1"/>
    <property type="molecule type" value="Genomic_DNA"/>
</dbReference>
<dbReference type="InterPro" id="IPR008271">
    <property type="entry name" value="Ser/Thr_kinase_AS"/>
</dbReference>
<proteinExistence type="inferred from homology"/>
<evidence type="ECO:0000256" key="2">
    <source>
        <dbReference type="ARBA" id="ARBA00012513"/>
    </source>
</evidence>
<comment type="catalytic activity">
    <reaction evidence="8">
        <text>L-threonyl-[protein] + ATP = O-phospho-L-threonyl-[protein] + ADP + H(+)</text>
        <dbReference type="Rhea" id="RHEA:46608"/>
        <dbReference type="Rhea" id="RHEA-COMP:11060"/>
        <dbReference type="Rhea" id="RHEA-COMP:11605"/>
        <dbReference type="ChEBI" id="CHEBI:15378"/>
        <dbReference type="ChEBI" id="CHEBI:30013"/>
        <dbReference type="ChEBI" id="CHEBI:30616"/>
        <dbReference type="ChEBI" id="CHEBI:61977"/>
        <dbReference type="ChEBI" id="CHEBI:456216"/>
        <dbReference type="EC" id="2.7.11.1"/>
    </reaction>
</comment>
<evidence type="ECO:0000256" key="3">
    <source>
        <dbReference type="ARBA" id="ARBA00022527"/>
    </source>
</evidence>
<evidence type="ECO:0000313" key="19">
    <source>
        <dbReference type="Proteomes" id="UP000429523"/>
    </source>
</evidence>
<dbReference type="PROSITE" id="PS00108">
    <property type="entry name" value="PROTEIN_KINASE_ST"/>
    <property type="match status" value="1"/>
</dbReference>
<keyword evidence="6" id="KW-0418">Kinase</keyword>
<dbReference type="EMBL" id="QXGB01000026">
    <property type="protein sequence ID" value="KAE9236245.1"/>
    <property type="molecule type" value="Genomic_DNA"/>
</dbReference>
<dbReference type="InterPro" id="IPR051131">
    <property type="entry name" value="NEK_Ser/Thr_kinase_NIMA"/>
</dbReference>
<gene>
    <name evidence="18" type="ORF">PF001_g962</name>
    <name evidence="17" type="ORF">PF002_g1458</name>
    <name evidence="16" type="ORF">PF005_g1151</name>
    <name evidence="15" type="ORF">PF006_g2063</name>
    <name evidence="14" type="ORF">PF007_g1161</name>
    <name evidence="13" type="ORF">PF009_g1258</name>
</gene>
<sequence length="687" mass="75151">MPGIPAYETLTVLGSGQFGNVLLVRRNSDRKLFAAKVPHGEDAATKQASRQEAQLLRQLHHVNIVQFVELVEDATQLALVMEYASGGDLDAFLQWQQESTGHLSESAIMRIFIQIVLALQYLHRHHIRHRDLKPKNILLDGDAIVKLSDFGVSKVLTTDSSRDTSQTITGTPHYMAPELLEGGAYDCKSDVWSLGCVLYEIATNSPPFTGSALAAVVGKILHSEPPPVSHHYSPPFRALVANLLEKDPLRRPDLNDILSCEAVQNHMIQLVSVATSHQPMLLEQFAARDSGLEIALGVEFVSPLPSSSSLCSSEEVDDHAVDPAPIPISPTQKLSEADSTRQLFFENQAAARKNKERIDQERSRGAVFLDCDDGTKSSTSAHSEARRQNVQNVSLTSRQDPEWPVVSVLASQLGPPAAPSSRARVQSSPPNYEELLNAERRRIQLETKALQERMRAMQTADTATSTWPSINHEGQAVRRVRQEDRGHREELRGPCARDGRRLGPKDPVLSPSYVRNGGSVLLPPGIGEVHHEVELGVVIGKGGKDIAESDSMDHVAGYALAIDMTARDLQAKAKKAGLPWTHAKGLDTFTPISDFIPKSAVPSPHDLNLWLKVDDELHQNGNTGDMVHSIPFLISYVSRIMTLEEGDLLITGTPEGVGPVPTDSVITAGITGLIDVRFPVQTRVYKA</sequence>
<keyword evidence="5 10" id="KW-0547">Nucleotide-binding</keyword>
<dbReference type="Proteomes" id="UP000437068">
    <property type="component" value="Unassembled WGS sequence"/>
</dbReference>
<dbReference type="EMBL" id="QXGD01000034">
    <property type="protein sequence ID" value="KAE9256982.1"/>
    <property type="molecule type" value="Genomic_DNA"/>
</dbReference>
<dbReference type="Gene3D" id="1.10.510.10">
    <property type="entry name" value="Transferase(Phosphotransferase) domain 1"/>
    <property type="match status" value="1"/>
</dbReference>
<evidence type="ECO:0000256" key="4">
    <source>
        <dbReference type="ARBA" id="ARBA00022679"/>
    </source>
</evidence>
<dbReference type="SMART" id="SM00220">
    <property type="entry name" value="S_TKc"/>
    <property type="match status" value="1"/>
</dbReference>
<dbReference type="EC" id="2.7.11.1" evidence="2"/>
<dbReference type="InterPro" id="IPR036663">
    <property type="entry name" value="Fumarylacetoacetase_C_sf"/>
</dbReference>
<evidence type="ECO:0000259" key="12">
    <source>
        <dbReference type="PROSITE" id="PS50011"/>
    </source>
</evidence>
<evidence type="ECO:0000256" key="11">
    <source>
        <dbReference type="SAM" id="MobiDB-lite"/>
    </source>
</evidence>
<dbReference type="EMBL" id="QXGE01000021">
    <property type="protein sequence ID" value="KAE9329333.1"/>
    <property type="molecule type" value="Genomic_DNA"/>
</dbReference>
<dbReference type="Pfam" id="PF00069">
    <property type="entry name" value="Pkinase"/>
    <property type="match status" value="1"/>
</dbReference>
<dbReference type="SUPFAM" id="SSF56112">
    <property type="entry name" value="Protein kinase-like (PK-like)"/>
    <property type="match status" value="1"/>
</dbReference>